<gene>
    <name evidence="4" type="ORF">SAMN04488116_1445</name>
</gene>
<proteinExistence type="inferred from homology"/>
<dbReference type="InterPro" id="IPR019734">
    <property type="entry name" value="TPR_rpt"/>
</dbReference>
<dbReference type="InterPro" id="IPR029058">
    <property type="entry name" value="AB_hydrolase_fold"/>
</dbReference>
<evidence type="ECO:0000256" key="1">
    <source>
        <dbReference type="ARBA" id="ARBA00005622"/>
    </source>
</evidence>
<evidence type="ECO:0000313" key="4">
    <source>
        <dbReference type="EMBL" id="SHG49197.1"/>
    </source>
</evidence>
<sequence>MQNIKLTAIFFLMGSLGLFSQKTTITLQSKTLQEERQILIGLPNSYAFDGPETKYPLVLITDGEWHFDLVNGATKLLYQNGFPKLIVAAIVNTERGRDLTMSHSQEIPSSGRAGQFLEFVTKELLPYLESEYRVAKHRTLMGHSLGGLFATYALSSEVEIFDGIVAVTPTIRWNDFELMDRFTNDFQIELEKKKPKVFVGIGNETGLEREGVLRLKSGFEESGYKDFSFIEYPTDSHVTVPWKAYFDGLKYVFESFLLPKEFNELEFSKTVAYYQGVGEYFDYDTRVPQRILFNRGYEAIGRKDFPEAIEVFEHFKKTYPNIPIPYTALGDIYFDLKQYKKSRENYERIYQLYPSEHIVRRMEQLKTILD</sequence>
<reference evidence="5" key="1">
    <citation type="submission" date="2016-11" db="EMBL/GenBank/DDBJ databases">
        <authorList>
            <person name="Varghese N."/>
            <person name="Submissions S."/>
        </authorList>
    </citation>
    <scope>NUCLEOTIDE SEQUENCE [LARGE SCALE GENOMIC DNA]</scope>
    <source>
        <strain evidence="5">DSM 22638</strain>
    </source>
</reference>
<dbReference type="Gene3D" id="1.25.40.10">
    <property type="entry name" value="Tetratricopeptide repeat domain"/>
    <property type="match status" value="1"/>
</dbReference>
<organism evidence="4 5">
    <name type="scientific">Flagellimonas flava</name>
    <dbReference type="NCBI Taxonomy" id="570519"/>
    <lineage>
        <taxon>Bacteria</taxon>
        <taxon>Pseudomonadati</taxon>
        <taxon>Bacteroidota</taxon>
        <taxon>Flavobacteriia</taxon>
        <taxon>Flavobacteriales</taxon>
        <taxon>Flavobacteriaceae</taxon>
        <taxon>Flagellimonas</taxon>
    </lineage>
</organism>
<keyword evidence="2 4" id="KW-0378">Hydrolase</keyword>
<dbReference type="OrthoDB" id="9784036at2"/>
<dbReference type="InterPro" id="IPR011990">
    <property type="entry name" value="TPR-like_helical_dom_sf"/>
</dbReference>
<dbReference type="PROSITE" id="PS50005">
    <property type="entry name" value="TPR"/>
    <property type="match status" value="1"/>
</dbReference>
<comment type="similarity">
    <text evidence="1">Belongs to the esterase D family.</text>
</comment>
<dbReference type="Gene3D" id="3.40.50.1820">
    <property type="entry name" value="alpha/beta hydrolase"/>
    <property type="match status" value="1"/>
</dbReference>
<dbReference type="STRING" id="570519.SAMN04488116_1445"/>
<dbReference type="EMBL" id="FQWL01000002">
    <property type="protein sequence ID" value="SHG49197.1"/>
    <property type="molecule type" value="Genomic_DNA"/>
</dbReference>
<keyword evidence="3" id="KW-0802">TPR repeat</keyword>
<name>A0A1M5K8T8_9FLAO</name>
<dbReference type="PANTHER" id="PTHR40841">
    <property type="entry name" value="SIDEROPHORE TRIACETYLFUSARININE C ESTERASE"/>
    <property type="match status" value="1"/>
</dbReference>
<dbReference type="Pfam" id="PF00756">
    <property type="entry name" value="Esterase"/>
    <property type="match status" value="1"/>
</dbReference>
<dbReference type="AlphaFoldDB" id="A0A1M5K8T8"/>
<dbReference type="RefSeq" id="WP_073177815.1">
    <property type="nucleotide sequence ID" value="NZ_FQWL01000002.1"/>
</dbReference>
<dbReference type="Pfam" id="PF13181">
    <property type="entry name" value="TPR_8"/>
    <property type="match status" value="1"/>
</dbReference>
<dbReference type="InterPro" id="IPR000801">
    <property type="entry name" value="Esterase-like"/>
</dbReference>
<feature type="repeat" description="TPR" evidence="3">
    <location>
        <begin position="323"/>
        <end position="356"/>
    </location>
</feature>
<dbReference type="Proteomes" id="UP000184532">
    <property type="component" value="Unassembled WGS sequence"/>
</dbReference>
<protein>
    <submittedName>
        <fullName evidence="4">Predicted hydrolase of the alpha/beta superfamily</fullName>
    </submittedName>
</protein>
<keyword evidence="5" id="KW-1185">Reference proteome</keyword>
<dbReference type="InterPro" id="IPR052558">
    <property type="entry name" value="Siderophore_Hydrolase_D"/>
</dbReference>
<dbReference type="PANTHER" id="PTHR40841:SF2">
    <property type="entry name" value="SIDEROPHORE-DEGRADING ESTERASE (EUROFUNG)"/>
    <property type="match status" value="1"/>
</dbReference>
<dbReference type="SUPFAM" id="SSF48452">
    <property type="entry name" value="TPR-like"/>
    <property type="match status" value="1"/>
</dbReference>
<evidence type="ECO:0000256" key="2">
    <source>
        <dbReference type="ARBA" id="ARBA00022801"/>
    </source>
</evidence>
<accession>A0A1M5K8T8</accession>
<evidence type="ECO:0000256" key="3">
    <source>
        <dbReference type="PROSITE-ProRule" id="PRU00339"/>
    </source>
</evidence>
<dbReference type="SUPFAM" id="SSF53474">
    <property type="entry name" value="alpha/beta-Hydrolases"/>
    <property type="match status" value="1"/>
</dbReference>
<dbReference type="GO" id="GO:0016788">
    <property type="term" value="F:hydrolase activity, acting on ester bonds"/>
    <property type="evidence" value="ECO:0007669"/>
    <property type="project" value="TreeGrafter"/>
</dbReference>
<evidence type="ECO:0000313" key="5">
    <source>
        <dbReference type="Proteomes" id="UP000184532"/>
    </source>
</evidence>